<dbReference type="EMBL" id="CP001390">
    <property type="protein sequence ID" value="ACM20129.1"/>
    <property type="molecule type" value="Genomic_DNA"/>
</dbReference>
<dbReference type="STRING" id="316067.Geob_1771"/>
<organism evidence="1 2">
    <name type="scientific">Geotalea daltonii (strain DSM 22248 / JCM 15807 / FRC-32)</name>
    <name type="common">Geobacter daltonii</name>
    <dbReference type="NCBI Taxonomy" id="316067"/>
    <lineage>
        <taxon>Bacteria</taxon>
        <taxon>Pseudomonadati</taxon>
        <taxon>Thermodesulfobacteriota</taxon>
        <taxon>Desulfuromonadia</taxon>
        <taxon>Geobacterales</taxon>
        <taxon>Geobacteraceae</taxon>
        <taxon>Geotalea</taxon>
    </lineage>
</organism>
<keyword evidence="1" id="KW-0489">Methyltransferase</keyword>
<dbReference type="HOGENOM" id="CLU_1394584_0_0_7"/>
<dbReference type="AlphaFoldDB" id="B9M6R9"/>
<sequence>MNAATSIMRYYRFFQQRNARRVLDYGAGKLRNSLFLSGKGFNVFAADLPEQIGRMKEEPAASRLAGLIEATELEQTRLNVDLVISNFVFNIIPDGPEKQLYLRNTVRNLRRDGYLLVEVRCRQNLVPCGSGCTHYMKCNSCIKTYSHDELDRLVTPYGFKRICHYYRHRALAAVYQLVDDHGWELRVRPQSVYCC</sequence>
<reference evidence="1 2" key="1">
    <citation type="submission" date="2009-01" db="EMBL/GenBank/DDBJ databases">
        <title>Complete sequence of Geobacter sp. FRC-32.</title>
        <authorList>
            <consortium name="US DOE Joint Genome Institute"/>
            <person name="Lucas S."/>
            <person name="Copeland A."/>
            <person name="Lapidus A."/>
            <person name="Glavina del Rio T."/>
            <person name="Dalin E."/>
            <person name="Tice H."/>
            <person name="Bruce D."/>
            <person name="Goodwin L."/>
            <person name="Pitluck S."/>
            <person name="Saunders E."/>
            <person name="Brettin T."/>
            <person name="Detter J.C."/>
            <person name="Han C."/>
            <person name="Larimer F."/>
            <person name="Land M."/>
            <person name="Hauser L."/>
            <person name="Kyrpides N."/>
            <person name="Ovchinnikova G."/>
            <person name="Kostka J."/>
            <person name="Richardson P."/>
        </authorList>
    </citation>
    <scope>NUCLEOTIDE SEQUENCE [LARGE SCALE GENOMIC DNA]</scope>
    <source>
        <strain evidence="2">DSM 22248 / JCM 15807 / FRC-32</strain>
    </source>
</reference>
<dbReference type="SUPFAM" id="SSF53335">
    <property type="entry name" value="S-adenosyl-L-methionine-dependent methyltransferases"/>
    <property type="match status" value="1"/>
</dbReference>
<dbReference type="Proteomes" id="UP000007721">
    <property type="component" value="Chromosome"/>
</dbReference>
<gene>
    <name evidence="1" type="ordered locus">Geob_1771</name>
</gene>
<keyword evidence="1" id="KW-0808">Transferase</keyword>
<dbReference type="KEGG" id="geo:Geob_1771"/>
<protein>
    <submittedName>
        <fullName evidence="1">Tellurite resistance protein TehB-related SAM-dependent methyltransferase, putative</fullName>
    </submittedName>
</protein>
<evidence type="ECO:0000313" key="1">
    <source>
        <dbReference type="EMBL" id="ACM20129.1"/>
    </source>
</evidence>
<name>B9M6R9_GEODF</name>
<accession>B9M6R9</accession>
<keyword evidence="2" id="KW-1185">Reference proteome</keyword>
<dbReference type="GO" id="GO:0032259">
    <property type="term" value="P:methylation"/>
    <property type="evidence" value="ECO:0007669"/>
    <property type="project" value="UniProtKB-KW"/>
</dbReference>
<proteinExistence type="predicted"/>
<dbReference type="RefSeq" id="WP_012646858.1">
    <property type="nucleotide sequence ID" value="NC_011979.1"/>
</dbReference>
<dbReference type="Gene3D" id="3.40.50.150">
    <property type="entry name" value="Vaccinia Virus protein VP39"/>
    <property type="match status" value="1"/>
</dbReference>
<dbReference type="Pfam" id="PF13489">
    <property type="entry name" value="Methyltransf_23"/>
    <property type="match status" value="1"/>
</dbReference>
<evidence type="ECO:0000313" key="2">
    <source>
        <dbReference type="Proteomes" id="UP000007721"/>
    </source>
</evidence>
<dbReference type="InterPro" id="IPR029063">
    <property type="entry name" value="SAM-dependent_MTases_sf"/>
</dbReference>
<dbReference type="CDD" id="cd02440">
    <property type="entry name" value="AdoMet_MTases"/>
    <property type="match status" value="1"/>
</dbReference>
<dbReference type="OrthoDB" id="9804312at2"/>
<dbReference type="GO" id="GO:0008168">
    <property type="term" value="F:methyltransferase activity"/>
    <property type="evidence" value="ECO:0007669"/>
    <property type="project" value="UniProtKB-KW"/>
</dbReference>